<dbReference type="InterPro" id="IPR000524">
    <property type="entry name" value="Tscrpt_reg_HTH_GntR"/>
</dbReference>
<dbReference type="CDD" id="cd07377">
    <property type="entry name" value="WHTH_GntR"/>
    <property type="match status" value="1"/>
</dbReference>
<dbReference type="PRINTS" id="PR00035">
    <property type="entry name" value="HTHGNTR"/>
</dbReference>
<dbReference type="Proteomes" id="UP001230005">
    <property type="component" value="Unassembled WGS sequence"/>
</dbReference>
<comment type="caution">
    <text evidence="5">The sequence shown here is derived from an EMBL/GenBank/DDBJ whole genome shotgun (WGS) entry which is preliminary data.</text>
</comment>
<dbReference type="InterPro" id="IPR036388">
    <property type="entry name" value="WH-like_DNA-bd_sf"/>
</dbReference>
<keyword evidence="2" id="KW-0238">DNA-binding</keyword>
<dbReference type="PANTHER" id="PTHR43537:SF24">
    <property type="entry name" value="GLUCONATE OPERON TRANSCRIPTIONAL REPRESSOR"/>
    <property type="match status" value="1"/>
</dbReference>
<gene>
    <name evidence="5" type="ORF">J2S74_000293</name>
</gene>
<dbReference type="InterPro" id="IPR011711">
    <property type="entry name" value="GntR_C"/>
</dbReference>
<reference evidence="5 6" key="1">
    <citation type="submission" date="2023-07" db="EMBL/GenBank/DDBJ databases">
        <title>Genomic Encyclopedia of Type Strains, Phase IV (KMG-IV): sequencing the most valuable type-strain genomes for metagenomic binning, comparative biology and taxonomic classification.</title>
        <authorList>
            <person name="Goeker M."/>
        </authorList>
    </citation>
    <scope>NUCLEOTIDE SEQUENCE [LARGE SCALE GENOMIC DNA]</scope>
    <source>
        <strain evidence="5 6">DSM 9768</strain>
    </source>
</reference>
<evidence type="ECO:0000259" key="4">
    <source>
        <dbReference type="PROSITE" id="PS50949"/>
    </source>
</evidence>
<evidence type="ECO:0000313" key="5">
    <source>
        <dbReference type="EMBL" id="MDQ0252921.1"/>
    </source>
</evidence>
<dbReference type="SMART" id="SM00345">
    <property type="entry name" value="HTH_GNTR"/>
    <property type="match status" value="1"/>
</dbReference>
<dbReference type="SMART" id="SM00895">
    <property type="entry name" value="FCD"/>
    <property type="match status" value="1"/>
</dbReference>
<accession>A0ABT9ZNV5</accession>
<protein>
    <submittedName>
        <fullName evidence="5">GntR family transcriptional regulator of gluconate operon</fullName>
    </submittedName>
</protein>
<evidence type="ECO:0000313" key="6">
    <source>
        <dbReference type="Proteomes" id="UP001230005"/>
    </source>
</evidence>
<dbReference type="Gene3D" id="1.10.10.10">
    <property type="entry name" value="Winged helix-like DNA-binding domain superfamily/Winged helix DNA-binding domain"/>
    <property type="match status" value="1"/>
</dbReference>
<keyword evidence="3" id="KW-0804">Transcription</keyword>
<dbReference type="SUPFAM" id="SSF48008">
    <property type="entry name" value="GntR ligand-binding domain-like"/>
    <property type="match status" value="1"/>
</dbReference>
<feature type="domain" description="HTH gntR-type" evidence="4">
    <location>
        <begin position="10"/>
        <end position="76"/>
    </location>
</feature>
<proteinExistence type="predicted"/>
<evidence type="ECO:0000256" key="2">
    <source>
        <dbReference type="ARBA" id="ARBA00023125"/>
    </source>
</evidence>
<dbReference type="InterPro" id="IPR036390">
    <property type="entry name" value="WH_DNA-bd_sf"/>
</dbReference>
<organism evidence="5 6">
    <name type="scientific">Evansella vedderi</name>
    <dbReference type="NCBI Taxonomy" id="38282"/>
    <lineage>
        <taxon>Bacteria</taxon>
        <taxon>Bacillati</taxon>
        <taxon>Bacillota</taxon>
        <taxon>Bacilli</taxon>
        <taxon>Bacillales</taxon>
        <taxon>Bacillaceae</taxon>
        <taxon>Evansella</taxon>
    </lineage>
</organism>
<evidence type="ECO:0000256" key="1">
    <source>
        <dbReference type="ARBA" id="ARBA00023015"/>
    </source>
</evidence>
<dbReference type="EMBL" id="JAUSUG010000001">
    <property type="protein sequence ID" value="MDQ0252921.1"/>
    <property type="molecule type" value="Genomic_DNA"/>
</dbReference>
<dbReference type="PROSITE" id="PS50949">
    <property type="entry name" value="HTH_GNTR"/>
    <property type="match status" value="1"/>
</dbReference>
<evidence type="ECO:0000256" key="3">
    <source>
        <dbReference type="ARBA" id="ARBA00023163"/>
    </source>
</evidence>
<name>A0ABT9ZNV5_9BACI</name>
<dbReference type="Pfam" id="PF07729">
    <property type="entry name" value="FCD"/>
    <property type="match status" value="1"/>
</dbReference>
<keyword evidence="1" id="KW-0805">Transcription regulation</keyword>
<dbReference type="Gene3D" id="1.20.120.530">
    <property type="entry name" value="GntR ligand-binding domain-like"/>
    <property type="match status" value="1"/>
</dbReference>
<dbReference type="PANTHER" id="PTHR43537">
    <property type="entry name" value="TRANSCRIPTIONAL REGULATOR, GNTR FAMILY"/>
    <property type="match status" value="1"/>
</dbReference>
<dbReference type="InterPro" id="IPR008920">
    <property type="entry name" value="TF_FadR/GntR_C"/>
</dbReference>
<dbReference type="Pfam" id="PF00392">
    <property type="entry name" value="GntR"/>
    <property type="match status" value="1"/>
</dbReference>
<dbReference type="RefSeq" id="WP_307320893.1">
    <property type="nucleotide sequence ID" value="NZ_JAUSUG010000001.1"/>
</dbReference>
<keyword evidence="6" id="KW-1185">Reference proteome</keyword>
<dbReference type="SUPFAM" id="SSF46785">
    <property type="entry name" value="Winged helix' DNA-binding domain"/>
    <property type="match status" value="1"/>
</dbReference>
<sequence length="221" mass="25759">MNRVNYSSSESLGEQIANVLRLRIVSKESTPGTKISENQIAKEFETSRSPVRDALKILSNEGLIRLERMGAVVLGLNSTDLLELYEVRYLIETFAIKRLMENYKEDLIISLVKIIDKMDICGKHGDYKEFSELDFLFHETLIKGIEHNRINHLWNSMSKVVKSVILITTEKRFQGRVEEYRYVIKTHRQMIDVIKTRDVKHIDKVLKEHFNDGHLSIKNLL</sequence>